<dbReference type="AlphaFoldDB" id="A0A2G8S3W9"/>
<dbReference type="InterPro" id="IPR040521">
    <property type="entry name" value="KDZ"/>
</dbReference>
<dbReference type="PANTHER" id="PTHR33096:SF1">
    <property type="entry name" value="CXC1-LIKE CYSTEINE CLUSTER ASSOCIATED WITH KDZ TRANSPOSASES DOMAIN-CONTAINING PROTEIN"/>
    <property type="match status" value="1"/>
</dbReference>
<dbReference type="Pfam" id="PF18803">
    <property type="entry name" value="CxC2"/>
    <property type="match status" value="1"/>
</dbReference>
<feature type="domain" description="CxC2-like cysteine cluster KDZ transposase-associated" evidence="2">
    <location>
        <begin position="239"/>
        <end position="344"/>
    </location>
</feature>
<evidence type="ECO:0000313" key="3">
    <source>
        <dbReference type="EMBL" id="PIL28435.1"/>
    </source>
</evidence>
<feature type="region of interest" description="Disordered" evidence="1">
    <location>
        <begin position="825"/>
        <end position="857"/>
    </location>
</feature>
<sequence>MSSPVSDNPTGSPTVDRFAAARNHPIVLAPGLSSPPSDVTSSLRDTFAAARNYPGGTPSIASHHIPYVDPFAAARHFVAAQATTSDTPLPADAALQNYLRAQVRPDFLGKHLLTVSKAERRQIDPAAEEAPPAKKAKINNTIPVGSRLEAFLKCAIVAQKELLAREACLTPPSACPGHCKKKHFPPPYYRCFDCFHPPTVCEDCIIRDHVHNPFHRIGVWDPALRFWQRRSLGSLDKFVLNLGHGGTPCKVATKSPRPMTLIHGQGIAQMKVQFCACPEDDDTTKPPLPDNVQLLRFGLFPGSWDIPRSAFSINGLRDYHLLSLQCQITGLDYMRFLQRSSDNVVPAETKDRSRELNNTMREFMFLRATRRAGLQPTHNLPAGSLGVLCPACPQPYKNMNPEDQSKRPEEEKYLDTFFHAVDGNFHSSQKMKPMDPSDFPLTNGGGYYTEVKEYSHFQREFKPPKKEPTTCHKFGAMGYTRFGGRISGTVGLSCARHMFLLPCGSVDLPRGEAFAYVDYCMCSGLAPYFTLCRHCSGYDINCQYRIHFKTRIKELQEQFPTLSVFRIMFFPYTLPAIGKFHAPAHTSSCRTAYSYNFLPGVGMTDGEALERIWSVFNALALRTKEMSSGHRQDVINDFHSDMNTRRLHAMPMTLSERYARAIEHEERTANYLAALEETIDDAPKLARWQQKVDEWVERVLHREEEIALEESPYEIGQAFRKSMTDRELLAKITQERSLSSESAVGMLKVVQDGLALQRERDALLDRLIPENESRKSDDLEERCQAFLNDVARWRVLLDAYLTPLVEDAIRQFTLSSIPAGHSLDSLGPEFPMRDMTQDAGDPAQGLPRPRNQRNRSEAWSEISEVVLPLPSSYLPGILSQPSMSEPVTIERNLRQVAADHALEDLRTALIGVGYLQVDKKSKQRKTHTTRAQNKIQTAQGEAEKVADEYRRHRIALLALGMQALDPRYKILVPGDVIPFSMASDRSTVGQSRQRTSWIWENFVSTVVPEDDNEDHFKDFHEEARRVHWSRSSATHTRWYEEVQLLMEEMKRTVRFFHYYRYQWETTMRREEDAGNAGAAAYARKQAHRYVRLLELCAEKFRGAFDVDTLLIELSDVD</sequence>
<gene>
    <name evidence="3" type="ORF">GSI_08469</name>
</gene>
<keyword evidence="4" id="KW-1185">Reference proteome</keyword>
<dbReference type="Proteomes" id="UP000230002">
    <property type="component" value="Unassembled WGS sequence"/>
</dbReference>
<dbReference type="PANTHER" id="PTHR33096">
    <property type="entry name" value="CXC2 DOMAIN-CONTAINING PROTEIN"/>
    <property type="match status" value="1"/>
</dbReference>
<proteinExistence type="predicted"/>
<evidence type="ECO:0000313" key="4">
    <source>
        <dbReference type="Proteomes" id="UP000230002"/>
    </source>
</evidence>
<accession>A0A2G8S3W9</accession>
<dbReference type="Pfam" id="PF18758">
    <property type="entry name" value="KDZ"/>
    <property type="match status" value="1"/>
</dbReference>
<name>A0A2G8S3W9_9APHY</name>
<dbReference type="EMBL" id="AYKW01000023">
    <property type="protein sequence ID" value="PIL28435.1"/>
    <property type="molecule type" value="Genomic_DNA"/>
</dbReference>
<protein>
    <recommendedName>
        <fullName evidence="2">CxC2-like cysteine cluster KDZ transposase-associated domain-containing protein</fullName>
    </recommendedName>
</protein>
<dbReference type="InterPro" id="IPR041457">
    <property type="entry name" value="CxC2_KDZ-assoc"/>
</dbReference>
<organism evidence="3 4">
    <name type="scientific">Ganoderma sinense ZZ0214-1</name>
    <dbReference type="NCBI Taxonomy" id="1077348"/>
    <lineage>
        <taxon>Eukaryota</taxon>
        <taxon>Fungi</taxon>
        <taxon>Dikarya</taxon>
        <taxon>Basidiomycota</taxon>
        <taxon>Agaricomycotina</taxon>
        <taxon>Agaricomycetes</taxon>
        <taxon>Polyporales</taxon>
        <taxon>Polyporaceae</taxon>
        <taxon>Ganoderma</taxon>
    </lineage>
</organism>
<comment type="caution">
    <text evidence="3">The sequence shown here is derived from an EMBL/GenBank/DDBJ whole genome shotgun (WGS) entry which is preliminary data.</text>
</comment>
<evidence type="ECO:0000259" key="2">
    <source>
        <dbReference type="Pfam" id="PF18803"/>
    </source>
</evidence>
<reference evidence="3 4" key="1">
    <citation type="journal article" date="2015" name="Sci. Rep.">
        <title>Chromosome-level genome map provides insights into diverse defense mechanisms in the medicinal fungus Ganoderma sinense.</title>
        <authorList>
            <person name="Zhu Y."/>
            <person name="Xu J."/>
            <person name="Sun C."/>
            <person name="Zhou S."/>
            <person name="Xu H."/>
            <person name="Nelson D.R."/>
            <person name="Qian J."/>
            <person name="Song J."/>
            <person name="Luo H."/>
            <person name="Xiang L."/>
            <person name="Li Y."/>
            <person name="Xu Z."/>
            <person name="Ji A."/>
            <person name="Wang L."/>
            <person name="Lu S."/>
            <person name="Hayward A."/>
            <person name="Sun W."/>
            <person name="Li X."/>
            <person name="Schwartz D.C."/>
            <person name="Wang Y."/>
            <person name="Chen S."/>
        </authorList>
    </citation>
    <scope>NUCLEOTIDE SEQUENCE [LARGE SCALE GENOMIC DNA]</scope>
    <source>
        <strain evidence="3 4">ZZ0214-1</strain>
    </source>
</reference>
<evidence type="ECO:0000256" key="1">
    <source>
        <dbReference type="SAM" id="MobiDB-lite"/>
    </source>
</evidence>
<dbReference type="OrthoDB" id="2742161at2759"/>